<dbReference type="EMBL" id="JAWRVI010000036">
    <property type="protein sequence ID" value="KAK4086968.1"/>
    <property type="molecule type" value="Genomic_DNA"/>
</dbReference>
<keyword evidence="1" id="KW-0479">Metal-binding</keyword>
<dbReference type="EMBL" id="LSBI01000001">
    <property type="protein sequence ID" value="OAQ94209.1"/>
    <property type="molecule type" value="Genomic_DNA"/>
</dbReference>
<reference evidence="5 7" key="2">
    <citation type="journal article" date="2016" name="Front. Microbiol.">
        <title>Genome and transcriptome sequences reveal the specific parasitism of the nematophagous Purpureocillium lilacinum 36-1.</title>
        <authorList>
            <person name="Xie J."/>
            <person name="Li S."/>
            <person name="Mo C."/>
            <person name="Xiao X."/>
            <person name="Peng D."/>
            <person name="Wang G."/>
            <person name="Xiao Y."/>
        </authorList>
    </citation>
    <scope>NUCLEOTIDE SEQUENCE [LARGE SCALE GENOMIC DNA]</scope>
    <source>
        <strain evidence="5 7">36-1</strain>
    </source>
</reference>
<reference evidence="4 6" key="3">
    <citation type="submission" date="2016-02" db="EMBL/GenBank/DDBJ databases">
        <title>Biosynthesis of antibiotic leucinostatins and their inhibition on Phytophthora in bio-control Purpureocillium lilacinum.</title>
        <authorList>
            <person name="Wang G."/>
            <person name="Liu Z."/>
            <person name="Lin R."/>
            <person name="Li E."/>
            <person name="Mao Z."/>
            <person name="Ling J."/>
            <person name="Yin W."/>
            <person name="Xie B."/>
        </authorList>
    </citation>
    <scope>NUCLEOTIDE SEQUENCE [LARGE SCALE GENOMIC DNA]</scope>
    <source>
        <strain evidence="3">PLBJ-1</strain>
        <strain evidence="4">PLFJ-1</strain>
    </source>
</reference>
<dbReference type="GO" id="GO:0005886">
    <property type="term" value="C:plasma membrane"/>
    <property type="evidence" value="ECO:0007669"/>
    <property type="project" value="TreeGrafter"/>
</dbReference>
<reference evidence="2" key="4">
    <citation type="submission" date="2023-11" db="EMBL/GenBank/DDBJ databases">
        <authorList>
            <person name="Beijen E."/>
            <person name="Ohm R.A."/>
        </authorList>
    </citation>
    <scope>NUCLEOTIDE SEQUENCE</scope>
    <source>
        <strain evidence="2">CBS 150709</strain>
    </source>
</reference>
<dbReference type="Proteomes" id="UP000078340">
    <property type="component" value="Unassembled WGS sequence"/>
</dbReference>
<dbReference type="PANTHER" id="PTHR12736:SF7">
    <property type="entry name" value="LANC-LIKE PROTEIN 3"/>
    <property type="match status" value="1"/>
</dbReference>
<keyword evidence="1" id="KW-0862">Zinc</keyword>
<evidence type="ECO:0000256" key="1">
    <source>
        <dbReference type="PIRSR" id="PIRSR607822-1"/>
    </source>
</evidence>
<evidence type="ECO:0000313" key="5">
    <source>
        <dbReference type="EMBL" id="PWI69975.1"/>
    </source>
</evidence>
<dbReference type="Proteomes" id="UP000078240">
    <property type="component" value="Unassembled WGS sequence"/>
</dbReference>
<dbReference type="SMART" id="SM01260">
    <property type="entry name" value="LANC_like"/>
    <property type="match status" value="1"/>
</dbReference>
<dbReference type="InterPro" id="IPR012341">
    <property type="entry name" value="6hp_glycosidase-like_sf"/>
</dbReference>
<dbReference type="InterPro" id="IPR007822">
    <property type="entry name" value="LANC-like"/>
</dbReference>
<gene>
    <name evidence="5" type="ORF">PCL_00119</name>
    <name evidence="2" type="ORF">Purlil1_8702</name>
    <name evidence="3" type="ORF">VFPBJ_00288</name>
    <name evidence="4" type="ORF">VFPFJ_00318</name>
</gene>
<dbReference type="EMBL" id="LCWV01000010">
    <property type="protein sequence ID" value="PWI69975.1"/>
    <property type="molecule type" value="Genomic_DNA"/>
</dbReference>
<dbReference type="SUPFAM" id="SSF158745">
    <property type="entry name" value="LanC-like"/>
    <property type="match status" value="1"/>
</dbReference>
<keyword evidence="8" id="KW-1185">Reference proteome</keyword>
<dbReference type="KEGG" id="plj:28882452"/>
<dbReference type="GO" id="GO:0005975">
    <property type="term" value="P:carbohydrate metabolic process"/>
    <property type="evidence" value="ECO:0007669"/>
    <property type="project" value="InterPro"/>
</dbReference>
<dbReference type="Proteomes" id="UP000245956">
    <property type="component" value="Unassembled WGS sequence"/>
</dbReference>
<dbReference type="OrthoDB" id="10257263at2759"/>
<reference evidence="5" key="1">
    <citation type="submission" date="2015-05" db="EMBL/GenBank/DDBJ databases">
        <authorList>
            <person name="Wang D.B."/>
            <person name="Wang M."/>
        </authorList>
    </citation>
    <scope>NUCLEOTIDE SEQUENCE</scope>
    <source>
        <strain evidence="5">36-1</strain>
    </source>
</reference>
<reference evidence="2 8" key="5">
    <citation type="journal article" date="2024" name="Microbiol. Resour. Announc.">
        <title>Genome annotations for the ascomycete fungi Trichoderma harzianum, Trichoderma aggressivum, and Purpureocillium lilacinum.</title>
        <authorList>
            <person name="Beijen E.P.W."/>
            <person name="Ohm R.A."/>
        </authorList>
    </citation>
    <scope>NUCLEOTIDE SEQUENCE [LARGE SCALE GENOMIC DNA]</scope>
    <source>
        <strain evidence="2 8">CBS 150709</strain>
    </source>
</reference>
<evidence type="ECO:0000313" key="6">
    <source>
        <dbReference type="Proteomes" id="UP000078340"/>
    </source>
</evidence>
<comment type="caution">
    <text evidence="4">The sequence shown here is derived from an EMBL/GenBank/DDBJ whole genome shotgun (WGS) entry which is preliminary data.</text>
</comment>
<evidence type="ECO:0000313" key="8">
    <source>
        <dbReference type="Proteomes" id="UP001287286"/>
    </source>
</evidence>
<dbReference type="RefSeq" id="XP_018182928.1">
    <property type="nucleotide sequence ID" value="XM_018317403.1"/>
</dbReference>
<keyword evidence="4" id="KW-0675">Receptor</keyword>
<feature type="binding site" evidence="1">
    <location>
        <position position="262"/>
    </location>
    <ligand>
        <name>Zn(2+)</name>
        <dbReference type="ChEBI" id="CHEBI:29105"/>
    </ligand>
</feature>
<evidence type="ECO:0000313" key="3">
    <source>
        <dbReference type="EMBL" id="OAQ86248.1"/>
    </source>
</evidence>
<name>A0A179HXP0_PURLI</name>
<dbReference type="Gene3D" id="1.50.10.10">
    <property type="match status" value="1"/>
</dbReference>
<organism evidence="4 6">
    <name type="scientific">Purpureocillium lilacinum</name>
    <name type="common">Paecilomyces lilacinus</name>
    <dbReference type="NCBI Taxonomy" id="33203"/>
    <lineage>
        <taxon>Eukaryota</taxon>
        <taxon>Fungi</taxon>
        <taxon>Dikarya</taxon>
        <taxon>Ascomycota</taxon>
        <taxon>Pezizomycotina</taxon>
        <taxon>Sordariomycetes</taxon>
        <taxon>Hypocreomycetidae</taxon>
        <taxon>Hypocreales</taxon>
        <taxon>Ophiocordycipitaceae</taxon>
        <taxon>Purpureocillium</taxon>
    </lineage>
</organism>
<dbReference type="AlphaFoldDB" id="A0A179HXP0"/>
<dbReference type="GO" id="GO:0046872">
    <property type="term" value="F:metal ion binding"/>
    <property type="evidence" value="ECO:0007669"/>
    <property type="project" value="UniProtKB-KW"/>
</dbReference>
<dbReference type="PRINTS" id="PR01950">
    <property type="entry name" value="LANCSUPER"/>
</dbReference>
<dbReference type="Proteomes" id="UP001287286">
    <property type="component" value="Unassembled WGS sequence"/>
</dbReference>
<dbReference type="PANTHER" id="PTHR12736">
    <property type="entry name" value="LANC-LIKE PROTEIN"/>
    <property type="match status" value="1"/>
</dbReference>
<dbReference type="CDD" id="cd04794">
    <property type="entry name" value="euk_LANCL"/>
    <property type="match status" value="1"/>
</dbReference>
<sequence length="388" mass="42733">MDQLYIDNTMPQKALGAAPADLLRESLEKVVTTNPPQDKYDPETCIGLLAGPTGVAYSLLCLSARHPDLRINGHDLLHWAKRYTEGDRGTLVLEDGCCGIVAEVLALDAVRACVTKDRRYVTDLLAHMPRLLEPASGEGVDKFPAEMIYGRAGMLYMLRAVRHWVPDCADLLEEPVKQLARRILDKDDDGKGHWLWNGARYFGAPHGDIGTLAQIILCVPSLAPELTGLLEELLALQNSEGNWVHTAKALDAGEAAVRVQYCHGAPGYVFALQSLRPHYPEFAGRFDKAIEKGREVTWAKGILKKEPSLCHGVLGNALSLEKGSRRSHFLALATPDAVAETRARDATLFKPANYGLENSALLGYWPSAAWAWSVCEDEEPRMLLFNDI</sequence>
<dbReference type="GO" id="GO:0031179">
    <property type="term" value="P:peptide modification"/>
    <property type="evidence" value="ECO:0007669"/>
    <property type="project" value="InterPro"/>
</dbReference>
<dbReference type="OMA" id="AVCEQEH"/>
<proteinExistence type="predicted"/>
<evidence type="ECO:0000313" key="2">
    <source>
        <dbReference type="EMBL" id="KAK4086968.1"/>
    </source>
</evidence>
<evidence type="ECO:0000313" key="4">
    <source>
        <dbReference type="EMBL" id="OAQ94209.1"/>
    </source>
</evidence>
<feature type="binding site" evidence="1">
    <location>
        <position position="310"/>
    </location>
    <ligand>
        <name>Zn(2+)</name>
        <dbReference type="ChEBI" id="CHEBI:29105"/>
    </ligand>
</feature>
<dbReference type="EMBL" id="LSBH01000001">
    <property type="protein sequence ID" value="OAQ86248.1"/>
    <property type="molecule type" value="Genomic_DNA"/>
</dbReference>
<dbReference type="GeneID" id="28882452"/>
<feature type="binding site" evidence="1">
    <location>
        <position position="311"/>
    </location>
    <ligand>
        <name>Zn(2+)</name>
        <dbReference type="ChEBI" id="CHEBI:29105"/>
    </ligand>
</feature>
<dbReference type="Pfam" id="PF05147">
    <property type="entry name" value="LANC_like"/>
    <property type="match status" value="1"/>
</dbReference>
<evidence type="ECO:0000313" key="7">
    <source>
        <dbReference type="Proteomes" id="UP000245956"/>
    </source>
</evidence>
<protein>
    <submittedName>
        <fullName evidence="4">Abscisic acid ABA receptor</fullName>
    </submittedName>
</protein>
<accession>A0A179HXP0</accession>